<evidence type="ECO:0000313" key="3">
    <source>
        <dbReference type="EMBL" id="KAL0920286.1"/>
    </source>
</evidence>
<dbReference type="AlphaFoldDB" id="A0ABD0VCG2"/>
<evidence type="ECO:0000313" key="4">
    <source>
        <dbReference type="Proteomes" id="UP001552299"/>
    </source>
</evidence>
<feature type="region of interest" description="Disordered" evidence="1">
    <location>
        <begin position="29"/>
        <end position="58"/>
    </location>
</feature>
<protein>
    <submittedName>
        <fullName evidence="3">Uncharacterized protein</fullName>
    </submittedName>
</protein>
<gene>
    <name evidence="3" type="ORF">M5K25_009410</name>
</gene>
<evidence type="ECO:0000256" key="1">
    <source>
        <dbReference type="SAM" id="MobiDB-lite"/>
    </source>
</evidence>
<accession>A0ABD0VCG2</accession>
<feature type="compositionally biased region" description="Basic and acidic residues" evidence="1">
    <location>
        <begin position="30"/>
        <end position="44"/>
    </location>
</feature>
<feature type="compositionally biased region" description="Low complexity" evidence="1">
    <location>
        <begin position="49"/>
        <end position="58"/>
    </location>
</feature>
<keyword evidence="4" id="KW-1185">Reference proteome</keyword>
<keyword evidence="2" id="KW-0732">Signal</keyword>
<proteinExistence type="predicted"/>
<dbReference type="Proteomes" id="UP001552299">
    <property type="component" value="Unassembled WGS sequence"/>
</dbReference>
<feature type="signal peptide" evidence="2">
    <location>
        <begin position="1"/>
        <end position="24"/>
    </location>
</feature>
<evidence type="ECO:0000256" key="2">
    <source>
        <dbReference type="SAM" id="SignalP"/>
    </source>
</evidence>
<dbReference type="EMBL" id="JANQDX010000008">
    <property type="protein sequence ID" value="KAL0920286.1"/>
    <property type="molecule type" value="Genomic_DNA"/>
</dbReference>
<name>A0ABD0VCG2_DENTH</name>
<sequence length="375" mass="40658">MRHLHDALSLSLSASLSLLDFAHSTVLPSSRDRKSRQLDRKQRLELAGSSAASTSLPSLTSDVASPVAVDSASSPTFPSSWSGSYDILSESKNGNSPAVRVPSSLLRTSPNPSPFDFACPTTSLPLGPEVTTFERKQHRELAFSASDVAVRLPSFDDLPSCPIVGSDGSSLVPKHSHDDQTVVLAEGVKKDRSNQILQLTSEVLRMDKQDTLITVHLGRGARIQLMNTVINIGSTGATIQFGSLDFSAITTRTNVPRARLPAPQTTAGDIRQGRTSVFERLSQPETLTAKRVVDGRKISVVTANTTALPRETVTSGIYDAEASSYGGKLNRRQRRKRNAELRTQQLSVPVHPSNIPAEELEANIPTRNKFTDLKW</sequence>
<organism evidence="3 4">
    <name type="scientific">Dendrobium thyrsiflorum</name>
    <name type="common">Pinecone-like raceme dendrobium</name>
    <name type="synonym">Orchid</name>
    <dbReference type="NCBI Taxonomy" id="117978"/>
    <lineage>
        <taxon>Eukaryota</taxon>
        <taxon>Viridiplantae</taxon>
        <taxon>Streptophyta</taxon>
        <taxon>Embryophyta</taxon>
        <taxon>Tracheophyta</taxon>
        <taxon>Spermatophyta</taxon>
        <taxon>Magnoliopsida</taxon>
        <taxon>Liliopsida</taxon>
        <taxon>Asparagales</taxon>
        <taxon>Orchidaceae</taxon>
        <taxon>Epidendroideae</taxon>
        <taxon>Malaxideae</taxon>
        <taxon>Dendrobiinae</taxon>
        <taxon>Dendrobium</taxon>
    </lineage>
</organism>
<comment type="caution">
    <text evidence="3">The sequence shown here is derived from an EMBL/GenBank/DDBJ whole genome shotgun (WGS) entry which is preliminary data.</text>
</comment>
<feature type="chain" id="PRO_5044835893" evidence="2">
    <location>
        <begin position="25"/>
        <end position="375"/>
    </location>
</feature>
<reference evidence="3 4" key="1">
    <citation type="journal article" date="2024" name="Plant Biotechnol. J.">
        <title>Dendrobium thyrsiflorum genome and its molecular insights into genes involved in important horticultural traits.</title>
        <authorList>
            <person name="Chen B."/>
            <person name="Wang J.Y."/>
            <person name="Zheng P.J."/>
            <person name="Li K.L."/>
            <person name="Liang Y.M."/>
            <person name="Chen X.F."/>
            <person name="Zhang C."/>
            <person name="Zhao X."/>
            <person name="He X."/>
            <person name="Zhang G.Q."/>
            <person name="Liu Z.J."/>
            <person name="Xu Q."/>
        </authorList>
    </citation>
    <scope>NUCLEOTIDE SEQUENCE [LARGE SCALE GENOMIC DNA]</scope>
    <source>
        <strain evidence="3">GZMU011</strain>
    </source>
</reference>